<dbReference type="InterPro" id="IPR038969">
    <property type="entry name" value="FEN"/>
</dbReference>
<dbReference type="Proteomes" id="UP000634529">
    <property type="component" value="Unassembled WGS sequence"/>
</dbReference>
<dbReference type="GO" id="GO:0004527">
    <property type="term" value="F:exonuclease activity"/>
    <property type="evidence" value="ECO:0007669"/>
    <property type="project" value="UniProtKB-KW"/>
</dbReference>
<dbReference type="SMART" id="SM00279">
    <property type="entry name" value="HhH2"/>
    <property type="match status" value="1"/>
</dbReference>
<feature type="domain" description="5'-3' exonuclease" evidence="6">
    <location>
        <begin position="9"/>
        <end position="272"/>
    </location>
</feature>
<organism evidence="7 8">
    <name type="scientific">Paenibacillus arenosi</name>
    <dbReference type="NCBI Taxonomy" id="2774142"/>
    <lineage>
        <taxon>Bacteria</taxon>
        <taxon>Bacillati</taxon>
        <taxon>Bacillota</taxon>
        <taxon>Bacilli</taxon>
        <taxon>Bacillales</taxon>
        <taxon>Paenibacillaceae</taxon>
        <taxon>Paenibacillus</taxon>
    </lineage>
</organism>
<dbReference type="Gene3D" id="3.40.50.1010">
    <property type="entry name" value="5'-nuclease"/>
    <property type="match status" value="1"/>
</dbReference>
<evidence type="ECO:0000256" key="2">
    <source>
        <dbReference type="ARBA" id="ARBA00022801"/>
    </source>
</evidence>
<keyword evidence="8" id="KW-1185">Reference proteome</keyword>
<keyword evidence="7" id="KW-0269">Exonuclease</keyword>
<dbReference type="InterPro" id="IPR029060">
    <property type="entry name" value="PIN-like_dom_sf"/>
</dbReference>
<evidence type="ECO:0000259" key="6">
    <source>
        <dbReference type="SMART" id="SM00475"/>
    </source>
</evidence>
<dbReference type="Gene3D" id="1.10.150.20">
    <property type="entry name" value="5' to 3' exonuclease, C-terminal subdomain"/>
    <property type="match status" value="1"/>
</dbReference>
<accession>A0ABR9B0G3</accession>
<dbReference type="InterPro" id="IPR020045">
    <property type="entry name" value="DNA_polI_H3TH"/>
</dbReference>
<evidence type="ECO:0000256" key="5">
    <source>
        <dbReference type="ARBA" id="ARBA00050026"/>
    </source>
</evidence>
<dbReference type="SUPFAM" id="SSF88723">
    <property type="entry name" value="PIN domain-like"/>
    <property type="match status" value="1"/>
</dbReference>
<comment type="caution">
    <text evidence="7">The sequence shown here is derived from an EMBL/GenBank/DDBJ whole genome shotgun (WGS) entry which is preliminary data.</text>
</comment>
<dbReference type="SMART" id="SM00475">
    <property type="entry name" value="53EXOc"/>
    <property type="match status" value="1"/>
</dbReference>
<evidence type="ECO:0000256" key="1">
    <source>
        <dbReference type="ARBA" id="ARBA00022722"/>
    </source>
</evidence>
<dbReference type="Pfam" id="PF02739">
    <property type="entry name" value="5_3_exonuc_N"/>
    <property type="match status" value="1"/>
</dbReference>
<evidence type="ECO:0000256" key="3">
    <source>
        <dbReference type="ARBA" id="ARBA00023125"/>
    </source>
</evidence>
<evidence type="ECO:0000256" key="4">
    <source>
        <dbReference type="ARBA" id="ARBA00049957"/>
    </source>
</evidence>
<dbReference type="SUPFAM" id="SSF47807">
    <property type="entry name" value="5' to 3' exonuclease, C-terminal subdomain"/>
    <property type="match status" value="1"/>
</dbReference>
<dbReference type="InterPro" id="IPR020046">
    <property type="entry name" value="5-3_exonucl_a-hlix_arch_N"/>
</dbReference>
<evidence type="ECO:0000313" key="8">
    <source>
        <dbReference type="Proteomes" id="UP000634529"/>
    </source>
</evidence>
<dbReference type="PANTHER" id="PTHR42646">
    <property type="entry name" value="FLAP ENDONUCLEASE XNI"/>
    <property type="match status" value="1"/>
</dbReference>
<reference evidence="7 8" key="1">
    <citation type="submission" date="2020-09" db="EMBL/GenBank/DDBJ databases">
        <title>Paenibacillus sp. CAU 1523 isolated from sand of Haeundae Beach.</title>
        <authorList>
            <person name="Kim W."/>
        </authorList>
    </citation>
    <scope>NUCLEOTIDE SEQUENCE [LARGE SCALE GENOMIC DNA]</scope>
    <source>
        <strain evidence="7 8">CAU 1523</strain>
    </source>
</reference>
<dbReference type="InterPro" id="IPR036279">
    <property type="entry name" value="5-3_exonuclease_C_sf"/>
</dbReference>
<evidence type="ECO:0000313" key="7">
    <source>
        <dbReference type="EMBL" id="MBD8499830.1"/>
    </source>
</evidence>
<dbReference type="PANTHER" id="PTHR42646:SF2">
    <property type="entry name" value="5'-3' EXONUCLEASE FAMILY PROTEIN"/>
    <property type="match status" value="1"/>
</dbReference>
<dbReference type="CDD" id="cd09859">
    <property type="entry name" value="PIN_53EXO"/>
    <property type="match status" value="1"/>
</dbReference>
<keyword evidence="1" id="KW-0540">Nuclease</keyword>
<dbReference type="EMBL" id="JACYTN010000015">
    <property type="protein sequence ID" value="MBD8499830.1"/>
    <property type="molecule type" value="Genomic_DNA"/>
</dbReference>
<comment type="function">
    <text evidence="4">5'-3' exonuclease acting preferentially on double-stranded DNA.</text>
</comment>
<keyword evidence="2" id="KW-0378">Hydrolase</keyword>
<sequence>MNTNELNEQRPSLLLVDGMALLFRAYYATAYGGSIRRMQDGTPTNAVFGFMRYFWDAVQRFKPTHIACCWDLSSKTFRSEQFTDYKANRPECPEDLVPQFQLIRDVMDSFHIPNISREGYEADDCIGTLARQYREQFNVLVLTGDQDMLQLVHEHTKVIIMKKGQGNYAVYSPDFLMEERQLTSEQVIDVKALMGDPSDNYPGVRGIGEKTAMKLIQQYGSIEGILGNLPELAKGVRTKIESDLEMMHLSRSLARIECDVPLQCEIESCLFEPDRDLVGTMFERLEMKSMISYLGMTS</sequence>
<name>A0ABR9B0G3_9BACL</name>
<proteinExistence type="predicted"/>
<dbReference type="RefSeq" id="WP_192026155.1">
    <property type="nucleotide sequence ID" value="NZ_JACYTN010000015.1"/>
</dbReference>
<protein>
    <recommendedName>
        <fullName evidence="5">5'-3' exonuclease</fullName>
    </recommendedName>
</protein>
<dbReference type="CDD" id="cd09898">
    <property type="entry name" value="H3TH_53EXO"/>
    <property type="match status" value="1"/>
</dbReference>
<dbReference type="Pfam" id="PF01367">
    <property type="entry name" value="5_3_exonuc"/>
    <property type="match status" value="1"/>
</dbReference>
<keyword evidence="3" id="KW-0238">DNA-binding</keyword>
<dbReference type="InterPro" id="IPR002421">
    <property type="entry name" value="5-3_exonuclease"/>
</dbReference>
<gene>
    <name evidence="7" type="ORF">IFO66_16170</name>
</gene>
<dbReference type="InterPro" id="IPR008918">
    <property type="entry name" value="HhH2"/>
</dbReference>